<evidence type="ECO:0000313" key="2">
    <source>
        <dbReference type="EMBL" id="PNW13430.1"/>
    </source>
</evidence>
<name>A0A3G6RWC9_CHRLC</name>
<evidence type="ECO:0000313" key="3">
    <source>
        <dbReference type="Proteomes" id="UP000236262"/>
    </source>
</evidence>
<dbReference type="KEGG" id="clac:EG342_02500"/>
<proteinExistence type="predicted"/>
<sequence>MFILAGKISTLLSKQLNMSLTVTDIDSDYQCLIDNKDFTAVNFPTKEAVKIYGSSYDRLRDKNTLKREIEDIIGFKDEQLDSCEAIENFLVFSYYLLKTNNKLVVFTAGLSYNSIDHYIKIMGIILPKLDNRILYVVKNFSDINESKLTDLYIHIHKIEKEIVFNFMQKWLIGFKPKDIFFTYPQYFGKIEFETDDYSEMLSFILSKTNRHYEFYFINKNNSQYPKGMVIINNNSLYLGIGVNSMYEKNLIDKLSEEYIKTPIICNGTFPY</sequence>
<reference evidence="1 4" key="2">
    <citation type="submission" date="2018-11" db="EMBL/GenBank/DDBJ databases">
        <title>Proposal to divide the Flavobacteriaceae and reorganize its genera based on Amino Acid Identity values calculated from whole genome sequences.</title>
        <authorList>
            <person name="Nicholson A.C."/>
            <person name="Gulvik C.A."/>
            <person name="Whitney A.M."/>
            <person name="Humrighouse B.W."/>
            <person name="Bell M."/>
            <person name="Holmes B."/>
            <person name="Steigerwalt A.G."/>
            <person name="Villarma A."/>
            <person name="Sheth M."/>
            <person name="Batra D."/>
            <person name="Pryor J."/>
            <person name="Bernardet J.-F."/>
            <person name="Hugo C."/>
            <person name="Kampfer P."/>
            <person name="Newman J."/>
            <person name="McQuiston J.R."/>
        </authorList>
    </citation>
    <scope>NUCLEOTIDE SEQUENCE [LARGE SCALE GENOMIC DNA]</scope>
    <source>
        <strain evidence="1 4">KC_1864</strain>
    </source>
</reference>
<reference evidence="2 3" key="1">
    <citation type="submission" date="2018-01" db="EMBL/GenBank/DDBJ databases">
        <title>Draft genome sequences of Chryseobacterium lactis NCTC11390, Chryseobacterium oncorhynchi 701B-08, and Chryseobacterium viscerum 687B-08.</title>
        <authorList>
            <person name="Jeong J.-J."/>
            <person name="Lee Y.J."/>
            <person name="Park B."/>
            <person name="Choi I.-G."/>
            <person name="Kim K.D."/>
        </authorList>
    </citation>
    <scope>NUCLEOTIDE SEQUENCE [LARGE SCALE GENOMIC DNA]</scope>
    <source>
        <strain evidence="2 3">NCTC11390</strain>
    </source>
</reference>
<dbReference type="EMBL" id="PPEH01000004">
    <property type="protein sequence ID" value="PNW13430.1"/>
    <property type="molecule type" value="Genomic_DNA"/>
</dbReference>
<dbReference type="EMBL" id="CP033924">
    <property type="protein sequence ID" value="AZA80848.1"/>
    <property type="molecule type" value="Genomic_DNA"/>
</dbReference>
<dbReference type="AlphaFoldDB" id="A0A3G6RWC9"/>
<accession>A0A3G6RWC9</accession>
<organism evidence="2 3">
    <name type="scientific">Chryseobacterium lactis</name>
    <dbReference type="NCBI Taxonomy" id="1241981"/>
    <lineage>
        <taxon>Bacteria</taxon>
        <taxon>Pseudomonadati</taxon>
        <taxon>Bacteroidota</taxon>
        <taxon>Flavobacteriia</taxon>
        <taxon>Flavobacteriales</taxon>
        <taxon>Weeksellaceae</taxon>
        <taxon>Chryseobacterium group</taxon>
        <taxon>Chryseobacterium</taxon>
    </lineage>
</organism>
<gene>
    <name evidence="2" type="ORF">C1637_11440</name>
    <name evidence="1" type="ORF">EG342_02500</name>
</gene>
<keyword evidence="4" id="KW-1185">Reference proteome</keyword>
<dbReference type="Proteomes" id="UP000236262">
    <property type="component" value="Unassembled WGS sequence"/>
</dbReference>
<protein>
    <submittedName>
        <fullName evidence="2">Uncharacterized protein</fullName>
    </submittedName>
</protein>
<evidence type="ECO:0000313" key="1">
    <source>
        <dbReference type="EMBL" id="AZA80848.1"/>
    </source>
</evidence>
<evidence type="ECO:0000313" key="4">
    <source>
        <dbReference type="Proteomes" id="UP000279972"/>
    </source>
</evidence>
<dbReference type="Proteomes" id="UP000279972">
    <property type="component" value="Chromosome"/>
</dbReference>